<reference evidence="1" key="1">
    <citation type="submission" date="2020-02" db="EMBL/GenBank/DDBJ databases">
        <authorList>
            <person name="Hu X."/>
            <person name="Yuan Z."/>
            <person name="Cheng J."/>
            <person name="Geng P."/>
        </authorList>
    </citation>
    <scope>NUCLEOTIDE SEQUENCE</scope>
    <source>
        <strain evidence="1">SSII-1</strain>
        <plasmid evidence="1">pSSII-1</plasmid>
    </source>
</reference>
<protein>
    <submittedName>
        <fullName evidence="1">Uncharacterized protein</fullName>
    </submittedName>
</protein>
<proteinExistence type="predicted"/>
<organism evidence="1">
    <name type="scientific">Lysinibacillus sphaericus</name>
    <name type="common">Bacillus sphaericus</name>
    <dbReference type="NCBI Taxonomy" id="1421"/>
    <lineage>
        <taxon>Bacteria</taxon>
        <taxon>Bacillati</taxon>
        <taxon>Bacillota</taxon>
        <taxon>Bacilli</taxon>
        <taxon>Bacillales</taxon>
        <taxon>Bacillaceae</taxon>
        <taxon>Lysinibacillus</taxon>
    </lineage>
</organism>
<dbReference type="AlphaFoldDB" id="A0A6G9ZZX6"/>
<dbReference type="EMBL" id="MT075580">
    <property type="protein sequence ID" value="QIS31278.1"/>
    <property type="molecule type" value="Genomic_DNA"/>
</dbReference>
<keyword evidence="1" id="KW-0614">Plasmid</keyword>
<accession>A0A6G9ZZX6</accession>
<dbReference type="RefSeq" id="WP_181726340.1">
    <property type="nucleotide sequence ID" value="NZ_CP064071.1"/>
</dbReference>
<evidence type="ECO:0000313" key="1">
    <source>
        <dbReference type="EMBL" id="QIS31278.1"/>
    </source>
</evidence>
<geneLocation type="plasmid" evidence="1">
    <name>pSSII-1</name>
</geneLocation>
<name>A0A6G9ZZX6_LYSSH</name>
<sequence>MSEDEKVYKQAMERMDELVEEVIQICIDVAEENHYEREWVLERFRAKFNSARRKERG</sequence>